<feature type="domain" description="DUF1731" evidence="2">
    <location>
        <begin position="302"/>
        <end position="339"/>
    </location>
</feature>
<dbReference type="InterPro" id="IPR010099">
    <property type="entry name" value="SDR39U1"/>
</dbReference>
<dbReference type="Pfam" id="PF08338">
    <property type="entry name" value="DUF1731"/>
    <property type="match status" value="2"/>
</dbReference>
<evidence type="ECO:0000259" key="2">
    <source>
        <dbReference type="Pfam" id="PF08338"/>
    </source>
</evidence>
<name>A0ABP1FVY9_9CHLO</name>
<keyword evidence="4" id="KW-1185">Reference proteome</keyword>
<evidence type="ECO:0000259" key="1">
    <source>
        <dbReference type="Pfam" id="PF01370"/>
    </source>
</evidence>
<organism evidence="3 4">
    <name type="scientific">Coccomyxa viridis</name>
    <dbReference type="NCBI Taxonomy" id="1274662"/>
    <lineage>
        <taxon>Eukaryota</taxon>
        <taxon>Viridiplantae</taxon>
        <taxon>Chlorophyta</taxon>
        <taxon>core chlorophytes</taxon>
        <taxon>Trebouxiophyceae</taxon>
        <taxon>Trebouxiophyceae incertae sedis</taxon>
        <taxon>Coccomyxaceae</taxon>
        <taxon>Coccomyxa</taxon>
    </lineage>
</organism>
<dbReference type="NCBIfam" id="TIGR01777">
    <property type="entry name" value="yfcH"/>
    <property type="match status" value="1"/>
</dbReference>
<feature type="domain" description="NAD-dependent epimerase/dehydratase" evidence="1">
    <location>
        <begin position="55"/>
        <end position="274"/>
    </location>
</feature>
<proteinExistence type="predicted"/>
<dbReference type="EMBL" id="CAXHTA020000008">
    <property type="protein sequence ID" value="CAL5223129.1"/>
    <property type="molecule type" value="Genomic_DNA"/>
</dbReference>
<dbReference type="PANTHER" id="PTHR11092">
    <property type="entry name" value="SUGAR NUCLEOTIDE EPIMERASE RELATED"/>
    <property type="match status" value="1"/>
</dbReference>
<gene>
    <name evidence="3" type="primary">g5594</name>
    <name evidence="3" type="ORF">VP750_LOCUS4788</name>
</gene>
<evidence type="ECO:0000313" key="3">
    <source>
        <dbReference type="EMBL" id="CAL5223129.1"/>
    </source>
</evidence>
<dbReference type="SUPFAM" id="SSF51735">
    <property type="entry name" value="NAD(P)-binding Rossmann-fold domains"/>
    <property type="match status" value="1"/>
</dbReference>
<dbReference type="Proteomes" id="UP001497392">
    <property type="component" value="Unassembled WGS sequence"/>
</dbReference>
<dbReference type="Gene3D" id="3.40.50.720">
    <property type="entry name" value="NAD(P)-binding Rossmann-like Domain"/>
    <property type="match status" value="1"/>
</dbReference>
<feature type="domain" description="DUF1731" evidence="2">
    <location>
        <begin position="341"/>
        <end position="380"/>
    </location>
</feature>
<protein>
    <submittedName>
        <fullName evidence="3">G5594 protein</fullName>
    </submittedName>
</protein>
<dbReference type="InterPro" id="IPR036291">
    <property type="entry name" value="NAD(P)-bd_dom_sf"/>
</dbReference>
<sequence>MPHNACFKSNVIPTQLQARSGRFMAGARLHVFALHSGRPDRGSLRCQAAAEKETVAVTGATGLVGTRLVSKLTSQGHSVRVLTRNPNAASGKLPYPRVEVFGPSRWNDAVKGSTAVINLAGEPISTRWTQAVKAEIKQSRIAVTRQVVDAINSAPEDQRPRVLISTSAVGYYGASESQTFSEASSSGRDYLAEVCRDWEAEAQRSTAKRNVILRTGIVLAKEGGALGKMMPVFNIFAGGPLGSGRQWCSWIHRDDLVNLYIEAMQSDSFSGVYNATAPNPVRMSELCSSLGSVLGRPSWLPVPDFALQALLGGGASVVLEGQRVVPSRTQDAGFRFQYSHALLGEGASIVLEGQRVLPKRTLEQGFKFQYDDVNRAVKSIVGA</sequence>
<dbReference type="CDD" id="cd05242">
    <property type="entry name" value="SDR_a8"/>
    <property type="match status" value="1"/>
</dbReference>
<dbReference type="InterPro" id="IPR013549">
    <property type="entry name" value="DUF1731"/>
</dbReference>
<dbReference type="Pfam" id="PF01370">
    <property type="entry name" value="Epimerase"/>
    <property type="match status" value="1"/>
</dbReference>
<comment type="caution">
    <text evidence="3">The sequence shown here is derived from an EMBL/GenBank/DDBJ whole genome shotgun (WGS) entry which is preliminary data.</text>
</comment>
<reference evidence="3 4" key="1">
    <citation type="submission" date="2024-06" db="EMBL/GenBank/DDBJ databases">
        <authorList>
            <person name="Kraege A."/>
            <person name="Thomma B."/>
        </authorList>
    </citation>
    <scope>NUCLEOTIDE SEQUENCE [LARGE SCALE GENOMIC DNA]</scope>
</reference>
<dbReference type="InterPro" id="IPR001509">
    <property type="entry name" value="Epimerase_deHydtase"/>
</dbReference>
<accession>A0ABP1FVY9</accession>
<evidence type="ECO:0000313" key="4">
    <source>
        <dbReference type="Proteomes" id="UP001497392"/>
    </source>
</evidence>
<dbReference type="PANTHER" id="PTHR11092:SF0">
    <property type="entry name" value="EPIMERASE FAMILY PROTEIN SDR39U1"/>
    <property type="match status" value="1"/>
</dbReference>